<dbReference type="HOGENOM" id="CLU_2005126_0_0_1"/>
<dbReference type="EMBL" id="KI299186">
    <property type="protein sequence ID" value="ERZ97924.1"/>
    <property type="molecule type" value="Genomic_DNA"/>
</dbReference>
<proteinExistence type="predicted"/>
<protein>
    <submittedName>
        <fullName evidence="1">Uncharacterized protein</fullName>
    </submittedName>
</protein>
<sequence length="124" mass="14735">MQQFYSSHPYNTSNISFNRYSQILQRSISTYVAVHSIVITVKIIRKYYNHSTGLLAQLTYNTSCTKHIKVENKDDKLLIEELKLLFLKCRAPNSHIYNSLKIKKNNKFNEYLSKELMEEFKQQH</sequence>
<accession>U9SPT4</accession>
<evidence type="ECO:0000313" key="1">
    <source>
        <dbReference type="EMBL" id="ERZ97924.1"/>
    </source>
</evidence>
<gene>
    <name evidence="1" type="ORF">GLOINDRAFT_88743</name>
</gene>
<organism evidence="1">
    <name type="scientific">Rhizophagus irregularis (strain DAOM 181602 / DAOM 197198 / MUCL 43194)</name>
    <name type="common">Arbuscular mycorrhizal fungus</name>
    <name type="synonym">Glomus intraradices</name>
    <dbReference type="NCBI Taxonomy" id="747089"/>
    <lineage>
        <taxon>Eukaryota</taxon>
        <taxon>Fungi</taxon>
        <taxon>Fungi incertae sedis</taxon>
        <taxon>Mucoromycota</taxon>
        <taxon>Glomeromycotina</taxon>
        <taxon>Glomeromycetes</taxon>
        <taxon>Glomerales</taxon>
        <taxon>Glomeraceae</taxon>
        <taxon>Rhizophagus</taxon>
    </lineage>
</organism>
<dbReference type="AlphaFoldDB" id="U9SPT4"/>
<name>U9SPT4_RHIID</name>
<reference evidence="1" key="1">
    <citation type="submission" date="2013-07" db="EMBL/GenBank/DDBJ databases">
        <title>The genome of an arbuscular mycorrhizal fungus provides insights into the evolution of the oldest plant symbiosis.</title>
        <authorList>
            <consortium name="DOE Joint Genome Institute"/>
            <person name="Tisserant E."/>
            <person name="Malbreil M."/>
            <person name="Kuo A."/>
            <person name="Kohler A."/>
            <person name="Symeonidi A."/>
            <person name="Balestrini R."/>
            <person name="Charron P."/>
            <person name="Duensing N."/>
            <person name="Frei-dit-Frey N."/>
            <person name="Gianinazzi-Pearson V."/>
            <person name="Gilbert B."/>
            <person name="Handa Y."/>
            <person name="Hijri M."/>
            <person name="Kaul R."/>
            <person name="Kawaguchi M."/>
            <person name="Krajinski F."/>
            <person name="Lammers P."/>
            <person name="Lapierre D."/>
            <person name="Masclaux F.G."/>
            <person name="Murat C."/>
            <person name="Morin E."/>
            <person name="Ndikumana S."/>
            <person name="Pagni M."/>
            <person name="Petitpierre D."/>
            <person name="Requena N."/>
            <person name="Rosikiewicz P."/>
            <person name="Riley R."/>
            <person name="Saito K."/>
            <person name="San Clemente H."/>
            <person name="Shapiro H."/>
            <person name="van Tuinen D."/>
            <person name="Becard G."/>
            <person name="Bonfante P."/>
            <person name="Paszkowski U."/>
            <person name="Shachar-Hill Y."/>
            <person name="Young J.P."/>
            <person name="Sanders I.R."/>
            <person name="Henrissat B."/>
            <person name="Rensing S.A."/>
            <person name="Grigoriev I.V."/>
            <person name="Corradi N."/>
            <person name="Roux C."/>
            <person name="Martin F."/>
        </authorList>
    </citation>
    <scope>NUCLEOTIDE SEQUENCE</scope>
    <source>
        <strain evidence="1">DAOM 197198</strain>
    </source>
</reference>